<organism evidence="1 2">
    <name type="scientific">Mesorhizobium sangaii</name>
    <dbReference type="NCBI Taxonomy" id="505389"/>
    <lineage>
        <taxon>Bacteria</taxon>
        <taxon>Pseudomonadati</taxon>
        <taxon>Pseudomonadota</taxon>
        <taxon>Alphaproteobacteria</taxon>
        <taxon>Hyphomicrobiales</taxon>
        <taxon>Phyllobacteriaceae</taxon>
        <taxon>Mesorhizobium</taxon>
    </lineage>
</organism>
<gene>
    <name evidence="1" type="ORF">HNQ71_000282</name>
</gene>
<dbReference type="EMBL" id="JACHEF010000001">
    <property type="protein sequence ID" value="MBB6407638.1"/>
    <property type="molecule type" value="Genomic_DNA"/>
</dbReference>
<dbReference type="AlphaFoldDB" id="A0A841P444"/>
<protein>
    <submittedName>
        <fullName evidence="1">Uncharacterized protein</fullName>
    </submittedName>
</protein>
<keyword evidence="2" id="KW-1185">Reference proteome</keyword>
<evidence type="ECO:0000313" key="1">
    <source>
        <dbReference type="EMBL" id="MBB6407638.1"/>
    </source>
</evidence>
<comment type="caution">
    <text evidence="1">The sequence shown here is derived from an EMBL/GenBank/DDBJ whole genome shotgun (WGS) entry which is preliminary data.</text>
</comment>
<dbReference type="Proteomes" id="UP000556329">
    <property type="component" value="Unassembled WGS sequence"/>
</dbReference>
<accession>A0A841P444</accession>
<evidence type="ECO:0000313" key="2">
    <source>
        <dbReference type="Proteomes" id="UP000556329"/>
    </source>
</evidence>
<reference evidence="1 2" key="1">
    <citation type="submission" date="2020-08" db="EMBL/GenBank/DDBJ databases">
        <title>Genomic Encyclopedia of Type Strains, Phase IV (KMG-IV): sequencing the most valuable type-strain genomes for metagenomic binning, comparative biology and taxonomic classification.</title>
        <authorList>
            <person name="Goeker M."/>
        </authorList>
    </citation>
    <scope>NUCLEOTIDE SEQUENCE [LARGE SCALE GENOMIC DNA]</scope>
    <source>
        <strain evidence="1 2">DSM 100039</strain>
    </source>
</reference>
<sequence>MDKKEAAQAIMQIVRGDLASARDAAQGQPSWRLIDEAMSNLRRIASILNHDDREPPKPAN</sequence>
<proteinExistence type="predicted"/>
<dbReference type="RefSeq" id="WP_184870836.1">
    <property type="nucleotide sequence ID" value="NZ_JACHEF010000001.1"/>
</dbReference>
<name>A0A841P444_9HYPH</name>